<reference evidence="1" key="1">
    <citation type="submission" date="2023-07" db="EMBL/GenBank/DDBJ databases">
        <title>draft genome sequence of fig (Ficus carica).</title>
        <authorList>
            <person name="Takahashi T."/>
            <person name="Nishimura K."/>
        </authorList>
    </citation>
    <scope>NUCLEOTIDE SEQUENCE</scope>
</reference>
<sequence>MYCQSRDLTSGNSLVFWKTQRVNHFNVDLRVYKVLIQVDIEVVHSLGFPKYKQPTVRQGSRLTTSPTLRQEEESSVLSSSTHFYQYMKYLDSLEAAVAAERMIAAMAKWAAAAAMELVAVAAAVCAAAVELVAVAEWAITQPLPQPRDYQVILQMRPSRMQLFSKTKIDRSRILTHRLLNGRRRITLQPQPLTSPLQQAQPPTPPQLQPQDYQNISYICTKGGSDSSGYCSRGRETLLFDEVDIEVVHSLGFPKHKQLTARQASRLTVPPPTLRQEEESSVLSSSTHFYQSHPKRIICMKYFDSLGTAAAAERVAAVVCAAAVELVAAAVCADVAKQTRT</sequence>
<dbReference type="AlphaFoldDB" id="A0AA88AG13"/>
<protein>
    <submittedName>
        <fullName evidence="1">Uncharacterized protein</fullName>
    </submittedName>
</protein>
<organism evidence="1 2">
    <name type="scientific">Ficus carica</name>
    <name type="common">Common fig</name>
    <dbReference type="NCBI Taxonomy" id="3494"/>
    <lineage>
        <taxon>Eukaryota</taxon>
        <taxon>Viridiplantae</taxon>
        <taxon>Streptophyta</taxon>
        <taxon>Embryophyta</taxon>
        <taxon>Tracheophyta</taxon>
        <taxon>Spermatophyta</taxon>
        <taxon>Magnoliopsida</taxon>
        <taxon>eudicotyledons</taxon>
        <taxon>Gunneridae</taxon>
        <taxon>Pentapetalae</taxon>
        <taxon>rosids</taxon>
        <taxon>fabids</taxon>
        <taxon>Rosales</taxon>
        <taxon>Moraceae</taxon>
        <taxon>Ficeae</taxon>
        <taxon>Ficus</taxon>
    </lineage>
</organism>
<accession>A0AA88AG13</accession>
<gene>
    <name evidence="1" type="ORF">TIFTF001_021481</name>
</gene>
<dbReference type="Proteomes" id="UP001187192">
    <property type="component" value="Unassembled WGS sequence"/>
</dbReference>
<proteinExistence type="predicted"/>
<evidence type="ECO:0000313" key="2">
    <source>
        <dbReference type="Proteomes" id="UP001187192"/>
    </source>
</evidence>
<evidence type="ECO:0000313" key="1">
    <source>
        <dbReference type="EMBL" id="GMN52337.1"/>
    </source>
</evidence>
<name>A0AA88AG13_FICCA</name>
<dbReference type="EMBL" id="BTGU01000041">
    <property type="protein sequence ID" value="GMN52337.1"/>
    <property type="molecule type" value="Genomic_DNA"/>
</dbReference>
<keyword evidence="2" id="KW-1185">Reference proteome</keyword>
<comment type="caution">
    <text evidence="1">The sequence shown here is derived from an EMBL/GenBank/DDBJ whole genome shotgun (WGS) entry which is preliminary data.</text>
</comment>